<accession>A0A401QS29</accession>
<dbReference type="EMBL" id="BHXC01000006">
    <property type="protein sequence ID" value="GCB88201.1"/>
    <property type="molecule type" value="Genomic_DNA"/>
</dbReference>
<comment type="caution">
    <text evidence="1">The sequence shown here is derived from an EMBL/GenBank/DDBJ whole genome shotgun (WGS) entry which is preliminary data.</text>
</comment>
<dbReference type="AlphaFoldDB" id="A0A401QS29"/>
<dbReference type="RefSeq" id="WP_020929535.1">
    <property type="nucleotide sequence ID" value="NZ_JBHJPE010000039.1"/>
</dbReference>
<name>A0A401QS29_STRNR</name>
<gene>
    <name evidence="1" type="ORF">SALB_00870</name>
</gene>
<dbReference type="Proteomes" id="UP000288351">
    <property type="component" value="Unassembled WGS sequence"/>
</dbReference>
<protein>
    <submittedName>
        <fullName evidence="1">Uncharacterized protein</fullName>
    </submittedName>
</protein>
<organism evidence="1 2">
    <name type="scientific">Streptomyces noursei</name>
    <name type="common">Streptomyces albulus</name>
    <dbReference type="NCBI Taxonomy" id="1971"/>
    <lineage>
        <taxon>Bacteria</taxon>
        <taxon>Bacillati</taxon>
        <taxon>Actinomycetota</taxon>
        <taxon>Actinomycetes</taxon>
        <taxon>Kitasatosporales</taxon>
        <taxon>Streptomycetaceae</taxon>
        <taxon>Streptomyces</taxon>
    </lineage>
</organism>
<proteinExistence type="predicted"/>
<reference evidence="1 2" key="1">
    <citation type="journal article" date="2019" name="Microbiol. Resour. Announc.">
        <title>Draft Genome Sequence of the Most Traditional epsilon-Poly-l-Lysine Producer, Streptomyces albulus NBRC14147.</title>
        <authorList>
            <person name="Yamanaka K."/>
            <person name="Hamano Y."/>
        </authorList>
    </citation>
    <scope>NUCLEOTIDE SEQUENCE [LARGE SCALE GENOMIC DNA]</scope>
    <source>
        <strain evidence="1 2">NBRC 14147</strain>
    </source>
</reference>
<sequence>MATVEGSSSAVLRWQKLSAGARGRLAVAVGALAHAAHGGVGAAETPVTAALVLATNDGGQELVHTIGHGLDANRRAGRGCVLRMVVR</sequence>
<evidence type="ECO:0000313" key="2">
    <source>
        <dbReference type="Proteomes" id="UP000288351"/>
    </source>
</evidence>
<evidence type="ECO:0000313" key="1">
    <source>
        <dbReference type="EMBL" id="GCB88201.1"/>
    </source>
</evidence>